<dbReference type="PANTHER" id="PTHR33540:SF2">
    <property type="entry name" value="TRNA THREONYLCARBAMOYLADENOSINE BIOSYNTHESIS PROTEIN TSAE"/>
    <property type="match status" value="1"/>
</dbReference>
<dbReference type="GO" id="GO:0002949">
    <property type="term" value="P:tRNA threonylcarbamoyladenosine modification"/>
    <property type="evidence" value="ECO:0007669"/>
    <property type="project" value="InterPro"/>
</dbReference>
<comment type="subcellular location">
    <subcellularLocation>
        <location evidence="1">Cytoplasm</location>
    </subcellularLocation>
</comment>
<gene>
    <name evidence="11" type="primary">tsaE</name>
    <name evidence="11" type="ORF">AAIA72_07135</name>
</gene>
<evidence type="ECO:0000256" key="3">
    <source>
        <dbReference type="ARBA" id="ARBA00019010"/>
    </source>
</evidence>
<dbReference type="AlphaFoldDB" id="A0AB39V000"/>
<dbReference type="SUPFAM" id="SSF52540">
    <property type="entry name" value="P-loop containing nucleoside triphosphate hydrolases"/>
    <property type="match status" value="1"/>
</dbReference>
<dbReference type="PANTHER" id="PTHR33540">
    <property type="entry name" value="TRNA THREONYLCARBAMOYLADENOSINE BIOSYNTHESIS PROTEIN TSAE"/>
    <property type="match status" value="1"/>
</dbReference>
<dbReference type="InterPro" id="IPR027417">
    <property type="entry name" value="P-loop_NTPase"/>
</dbReference>
<dbReference type="KEGG" id="tcd:AAIA72_07135"/>
<evidence type="ECO:0000313" key="11">
    <source>
        <dbReference type="EMBL" id="XDT73733.1"/>
    </source>
</evidence>
<reference evidence="11" key="1">
    <citation type="submission" date="2024-05" db="EMBL/GenBank/DDBJ databases">
        <title>Genome sequencing of novel strain.</title>
        <authorList>
            <person name="Ganbat D."/>
            <person name="Ganbat S."/>
            <person name="Lee S.-J."/>
        </authorList>
    </citation>
    <scope>NUCLEOTIDE SEQUENCE</scope>
    <source>
        <strain evidence="11">SMD15-11</strain>
    </source>
</reference>
<evidence type="ECO:0000256" key="8">
    <source>
        <dbReference type="ARBA" id="ARBA00022840"/>
    </source>
</evidence>
<evidence type="ECO:0000256" key="1">
    <source>
        <dbReference type="ARBA" id="ARBA00004496"/>
    </source>
</evidence>
<keyword evidence="9" id="KW-0460">Magnesium</keyword>
<evidence type="ECO:0000256" key="9">
    <source>
        <dbReference type="ARBA" id="ARBA00022842"/>
    </source>
</evidence>
<accession>A0AB39V000</accession>
<organism evidence="11">
    <name type="scientific">Thermohahella caldifontis</name>
    <dbReference type="NCBI Taxonomy" id="3142973"/>
    <lineage>
        <taxon>Bacteria</taxon>
        <taxon>Pseudomonadati</taxon>
        <taxon>Pseudomonadota</taxon>
        <taxon>Gammaproteobacteria</taxon>
        <taxon>Oceanospirillales</taxon>
        <taxon>Hahellaceae</taxon>
        <taxon>Thermohahella</taxon>
    </lineage>
</organism>
<name>A0AB39V000_9GAMM</name>
<dbReference type="GO" id="GO:0005524">
    <property type="term" value="F:ATP binding"/>
    <property type="evidence" value="ECO:0007669"/>
    <property type="project" value="UniProtKB-KW"/>
</dbReference>
<evidence type="ECO:0000256" key="7">
    <source>
        <dbReference type="ARBA" id="ARBA00022741"/>
    </source>
</evidence>
<evidence type="ECO:0000256" key="4">
    <source>
        <dbReference type="ARBA" id="ARBA00022490"/>
    </source>
</evidence>
<comment type="similarity">
    <text evidence="2">Belongs to the TsaE family.</text>
</comment>
<evidence type="ECO:0000256" key="6">
    <source>
        <dbReference type="ARBA" id="ARBA00022723"/>
    </source>
</evidence>
<evidence type="ECO:0000256" key="5">
    <source>
        <dbReference type="ARBA" id="ARBA00022694"/>
    </source>
</evidence>
<sequence>MNTTAELILESEAGTEKLGAALAHVVQAPATVFLEGTLGAGKTTLVRYWLRALGHSGAVKSPTYTLVEPYELDGVTLYHFDLYRLGDPEELEYMGMRDYFDSESLRLIEWAERGQGLLPEPDWLIRLVPEGSRRRITLQGPAAQAVANRMTEHASD</sequence>
<dbReference type="Gene3D" id="3.40.50.300">
    <property type="entry name" value="P-loop containing nucleotide triphosphate hydrolases"/>
    <property type="match status" value="1"/>
</dbReference>
<keyword evidence="8" id="KW-0067">ATP-binding</keyword>
<dbReference type="Pfam" id="PF02367">
    <property type="entry name" value="TsaE"/>
    <property type="match status" value="1"/>
</dbReference>
<dbReference type="GO" id="GO:0046872">
    <property type="term" value="F:metal ion binding"/>
    <property type="evidence" value="ECO:0007669"/>
    <property type="project" value="UniProtKB-KW"/>
</dbReference>
<keyword evidence="5" id="KW-0819">tRNA processing</keyword>
<protein>
    <recommendedName>
        <fullName evidence="3">tRNA threonylcarbamoyladenosine biosynthesis protein TsaE</fullName>
    </recommendedName>
    <alternativeName>
        <fullName evidence="10">t(6)A37 threonylcarbamoyladenosine biosynthesis protein TsaE</fullName>
    </alternativeName>
</protein>
<dbReference type="NCBIfam" id="TIGR00150">
    <property type="entry name" value="T6A_YjeE"/>
    <property type="match status" value="1"/>
</dbReference>
<dbReference type="InterPro" id="IPR003442">
    <property type="entry name" value="T6A_TsaE"/>
</dbReference>
<proteinExistence type="inferred from homology"/>
<dbReference type="EMBL" id="CP154858">
    <property type="protein sequence ID" value="XDT73733.1"/>
    <property type="molecule type" value="Genomic_DNA"/>
</dbReference>
<dbReference type="RefSeq" id="WP_369602714.1">
    <property type="nucleotide sequence ID" value="NZ_CP154858.1"/>
</dbReference>
<keyword evidence="6" id="KW-0479">Metal-binding</keyword>
<keyword evidence="4" id="KW-0963">Cytoplasm</keyword>
<evidence type="ECO:0000256" key="2">
    <source>
        <dbReference type="ARBA" id="ARBA00007599"/>
    </source>
</evidence>
<evidence type="ECO:0000256" key="10">
    <source>
        <dbReference type="ARBA" id="ARBA00032441"/>
    </source>
</evidence>
<keyword evidence="7" id="KW-0547">Nucleotide-binding</keyword>
<dbReference type="GO" id="GO:0005737">
    <property type="term" value="C:cytoplasm"/>
    <property type="evidence" value="ECO:0007669"/>
    <property type="project" value="UniProtKB-SubCell"/>
</dbReference>